<organism evidence="7 8">
    <name type="scientific">Hyalangium rubrum</name>
    <dbReference type="NCBI Taxonomy" id="3103134"/>
    <lineage>
        <taxon>Bacteria</taxon>
        <taxon>Pseudomonadati</taxon>
        <taxon>Myxococcota</taxon>
        <taxon>Myxococcia</taxon>
        <taxon>Myxococcales</taxon>
        <taxon>Cystobacterineae</taxon>
        <taxon>Archangiaceae</taxon>
        <taxon>Hyalangium</taxon>
    </lineage>
</organism>
<reference evidence="7 8" key="1">
    <citation type="submission" date="2023-12" db="EMBL/GenBank/DDBJ databases">
        <title>the genome sequence of Hyalangium sp. s54d21.</title>
        <authorList>
            <person name="Zhang X."/>
        </authorList>
    </citation>
    <scope>NUCLEOTIDE SEQUENCE [LARGE SCALE GENOMIC DNA]</scope>
    <source>
        <strain evidence="8">s54d21</strain>
    </source>
</reference>
<dbReference type="NCBIfam" id="TIGR02098">
    <property type="entry name" value="MJ0042_CXXC"/>
    <property type="match status" value="1"/>
</dbReference>
<dbReference type="PANTHER" id="PTHR44858:SF1">
    <property type="entry name" value="UDP-N-ACETYLGLUCOSAMINE--PEPTIDE N-ACETYLGLUCOSAMINYLTRANSFERASE SPINDLY-RELATED"/>
    <property type="match status" value="1"/>
</dbReference>
<evidence type="ECO:0000256" key="2">
    <source>
        <dbReference type="ARBA" id="ARBA00022803"/>
    </source>
</evidence>
<dbReference type="InterPro" id="IPR019734">
    <property type="entry name" value="TPR_rpt"/>
</dbReference>
<keyword evidence="5" id="KW-1133">Transmembrane helix</keyword>
<proteinExistence type="predicted"/>
<evidence type="ECO:0000256" key="1">
    <source>
        <dbReference type="ARBA" id="ARBA00022737"/>
    </source>
</evidence>
<keyword evidence="5" id="KW-0472">Membrane</keyword>
<dbReference type="SMART" id="SM00028">
    <property type="entry name" value="TPR"/>
    <property type="match status" value="8"/>
</dbReference>
<dbReference type="Gene3D" id="1.25.40.10">
    <property type="entry name" value="Tetratricopeptide repeat domain"/>
    <property type="match status" value="3"/>
</dbReference>
<feature type="compositionally biased region" description="Low complexity" evidence="4">
    <location>
        <begin position="150"/>
        <end position="170"/>
    </location>
</feature>
<dbReference type="Pfam" id="PF14559">
    <property type="entry name" value="TPR_19"/>
    <property type="match status" value="2"/>
</dbReference>
<feature type="region of interest" description="Disordered" evidence="4">
    <location>
        <begin position="42"/>
        <end position="178"/>
    </location>
</feature>
<dbReference type="PROSITE" id="PS50005">
    <property type="entry name" value="TPR"/>
    <property type="match status" value="1"/>
</dbReference>
<dbReference type="RefSeq" id="WP_321543598.1">
    <property type="nucleotide sequence ID" value="NZ_JAXIVS010000001.1"/>
</dbReference>
<accession>A0ABU5GVE0</accession>
<dbReference type="PANTHER" id="PTHR44858">
    <property type="entry name" value="TETRATRICOPEPTIDE REPEAT PROTEIN 6"/>
    <property type="match status" value="1"/>
</dbReference>
<evidence type="ECO:0000259" key="6">
    <source>
        <dbReference type="Pfam" id="PF13717"/>
    </source>
</evidence>
<keyword evidence="8" id="KW-1185">Reference proteome</keyword>
<feature type="transmembrane region" description="Helical" evidence="5">
    <location>
        <begin position="299"/>
        <end position="321"/>
    </location>
</feature>
<feature type="compositionally biased region" description="Low complexity" evidence="4">
    <location>
        <begin position="101"/>
        <end position="116"/>
    </location>
</feature>
<gene>
    <name evidence="7" type="ORF">SYV04_00700</name>
</gene>
<feature type="compositionally biased region" description="Low complexity" evidence="4">
    <location>
        <begin position="42"/>
        <end position="52"/>
    </location>
</feature>
<keyword evidence="1" id="KW-0677">Repeat</keyword>
<dbReference type="InterPro" id="IPR011990">
    <property type="entry name" value="TPR-like_helical_dom_sf"/>
</dbReference>
<dbReference type="Proteomes" id="UP001291309">
    <property type="component" value="Unassembled WGS sequence"/>
</dbReference>
<name>A0ABU5GVE0_9BACT</name>
<feature type="compositionally biased region" description="Pro residues" evidence="4">
    <location>
        <begin position="134"/>
        <end position="149"/>
    </location>
</feature>
<evidence type="ECO:0000313" key="8">
    <source>
        <dbReference type="Proteomes" id="UP001291309"/>
    </source>
</evidence>
<feature type="repeat" description="TPR" evidence="3">
    <location>
        <begin position="794"/>
        <end position="827"/>
    </location>
</feature>
<dbReference type="Pfam" id="PF13717">
    <property type="entry name" value="Zn_ribbon_4"/>
    <property type="match status" value="1"/>
</dbReference>
<evidence type="ECO:0000313" key="7">
    <source>
        <dbReference type="EMBL" id="MDY7224872.1"/>
    </source>
</evidence>
<dbReference type="EMBL" id="JAXIVS010000001">
    <property type="protein sequence ID" value="MDY7224872.1"/>
    <property type="molecule type" value="Genomic_DNA"/>
</dbReference>
<evidence type="ECO:0000256" key="5">
    <source>
        <dbReference type="SAM" id="Phobius"/>
    </source>
</evidence>
<feature type="domain" description="Zinc finger/thioredoxin putative" evidence="6">
    <location>
        <begin position="1"/>
        <end position="33"/>
    </location>
</feature>
<sequence length="942" mass="98894">MRIVCQKCAAAYAIDDRLISPKGVRAQCPRCRHLQLVKRDAAAPAEASSPAPQSAPPGAAPRPMPTPSSSSVSAADLFNDLDAVPGDASAQPDPLFDGIDVAAPSAPRAAPAAAARPGPPVPSQAADPLLDFLGPPPEAPPPPVAPAPRRPAGAAAAPGAPATAAPGARPQSTPAATVGCRECNKPLTDPFDQAIGTCEDCRQKVERASQAATAVTGVTGSKPAGTVDFDLPPLESIDMSGVSSAPGLTPEPRSGARAAVGAPALSAEPRSGVRSSPPRPYVPQQMAPMNAARSGGGRGALVGVFLALLLLGGGGAAYYYFVVLKPQRPDPALAAQPPPQPPIPAAIQAVLPRWELQYVDLSGSSMARLEEGALHLSRDQRSAYSEAEEAFQQALLLDPRSDAAIAGYVQALALGRGTSIDKGTFDEARSLIEASEERAGRTPLLLLAHANLLLCRPNQPEAVEQARQLAEEALKSGTDMEKAEAHLVLGRAFLQTSMGLANQHFDSAQALAPNLQRVHYHRALAHEAAGSYSLAIEALKGRLEKDPEHWDSLATMARIYLEVGEVEQARKLYESRAKGQSGDVRALVPLAVLRYQVDGNAGAAIRELRALLKNRSRYMDRDVAEMLVHLATAERMAGSVDAGVKAAEEALGVVKDLPAAHLQLFLAAIGRGDVAKAAKHLTGFQGKLEDPALDKLLAGRLRLAEKKPAEALEFFQEAVRLDSRREDALLLAGIAAAGAGRRDDAFRLFFQALQSDPMRLTPRPVMTLEFLRPGETLAGMEGSILALASGSVEVAAPLYEGVLLYHMGDRSGAERLFQQALDLDPNNSGAAAYLSLLALQRGDGAKARSLGARAVAAGRQQPIAHLANGLALAEGKQLEPAKRSLRDALALAPSLLSAEVKLAELEMSTNRDSARDRLVKVAGLDGSYLAAKRLLFTTDKRG</sequence>
<evidence type="ECO:0000256" key="3">
    <source>
        <dbReference type="PROSITE-ProRule" id="PRU00339"/>
    </source>
</evidence>
<dbReference type="SUPFAM" id="SSF48452">
    <property type="entry name" value="TPR-like"/>
    <property type="match status" value="2"/>
</dbReference>
<comment type="caution">
    <text evidence="7">The sequence shown here is derived from an EMBL/GenBank/DDBJ whole genome shotgun (WGS) entry which is preliminary data.</text>
</comment>
<dbReference type="InterPro" id="IPR011723">
    <property type="entry name" value="Znf/thioredoxin_put"/>
</dbReference>
<protein>
    <submittedName>
        <fullName evidence="7">Tetratricopeptide repeat protein</fullName>
    </submittedName>
</protein>
<dbReference type="InterPro" id="IPR050498">
    <property type="entry name" value="Ycf3"/>
</dbReference>
<evidence type="ECO:0000256" key="4">
    <source>
        <dbReference type="SAM" id="MobiDB-lite"/>
    </source>
</evidence>
<feature type="region of interest" description="Disordered" evidence="4">
    <location>
        <begin position="241"/>
        <end position="290"/>
    </location>
</feature>
<keyword evidence="2 3" id="KW-0802">TPR repeat</keyword>
<keyword evidence="5" id="KW-0812">Transmembrane</keyword>
<feature type="compositionally biased region" description="Pro residues" evidence="4">
    <location>
        <begin position="53"/>
        <end position="66"/>
    </location>
</feature>